<dbReference type="Proteomes" id="UP000246352">
    <property type="component" value="Unassembled WGS sequence"/>
</dbReference>
<evidence type="ECO:0000256" key="3">
    <source>
        <dbReference type="ARBA" id="ARBA00023163"/>
    </source>
</evidence>
<gene>
    <name evidence="5" type="ORF">DFR52_1011297</name>
</gene>
<evidence type="ECO:0000313" key="5">
    <source>
        <dbReference type="EMBL" id="PWW04598.1"/>
    </source>
</evidence>
<dbReference type="GO" id="GO:0043200">
    <property type="term" value="P:response to amino acid"/>
    <property type="evidence" value="ECO:0007669"/>
    <property type="project" value="TreeGrafter"/>
</dbReference>
<dbReference type="Pfam" id="PF13412">
    <property type="entry name" value="HTH_24"/>
    <property type="match status" value="1"/>
</dbReference>
<evidence type="ECO:0000256" key="2">
    <source>
        <dbReference type="ARBA" id="ARBA00023125"/>
    </source>
</evidence>
<dbReference type="SMART" id="SM00344">
    <property type="entry name" value="HTH_ASNC"/>
    <property type="match status" value="1"/>
</dbReference>
<dbReference type="InterPro" id="IPR000485">
    <property type="entry name" value="AsnC-type_HTH_dom"/>
</dbReference>
<organism evidence="5 6">
    <name type="scientific">Hoeflea marina</name>
    <dbReference type="NCBI Taxonomy" id="274592"/>
    <lineage>
        <taxon>Bacteria</taxon>
        <taxon>Pseudomonadati</taxon>
        <taxon>Pseudomonadota</taxon>
        <taxon>Alphaproteobacteria</taxon>
        <taxon>Hyphomicrobiales</taxon>
        <taxon>Rhizobiaceae</taxon>
        <taxon>Hoeflea</taxon>
    </lineage>
</organism>
<proteinExistence type="predicted"/>
<dbReference type="EMBL" id="QGTR01000001">
    <property type="protein sequence ID" value="PWW04598.1"/>
    <property type="molecule type" value="Genomic_DNA"/>
</dbReference>
<dbReference type="GO" id="GO:0043565">
    <property type="term" value="F:sequence-specific DNA binding"/>
    <property type="evidence" value="ECO:0007669"/>
    <property type="project" value="InterPro"/>
</dbReference>
<dbReference type="PROSITE" id="PS50956">
    <property type="entry name" value="HTH_ASNC_2"/>
    <property type="match status" value="1"/>
</dbReference>
<dbReference type="RefSeq" id="WP_110031017.1">
    <property type="nucleotide sequence ID" value="NZ_QGTR01000001.1"/>
</dbReference>
<accession>A0A317PSZ4</accession>
<evidence type="ECO:0000313" key="6">
    <source>
        <dbReference type="Proteomes" id="UP000246352"/>
    </source>
</evidence>
<dbReference type="PRINTS" id="PR00033">
    <property type="entry name" value="HTHASNC"/>
</dbReference>
<evidence type="ECO:0000259" key="4">
    <source>
        <dbReference type="PROSITE" id="PS50956"/>
    </source>
</evidence>
<dbReference type="SUPFAM" id="SSF46785">
    <property type="entry name" value="Winged helix' DNA-binding domain"/>
    <property type="match status" value="1"/>
</dbReference>
<dbReference type="SUPFAM" id="SSF54909">
    <property type="entry name" value="Dimeric alpha+beta barrel"/>
    <property type="match status" value="1"/>
</dbReference>
<keyword evidence="3" id="KW-0804">Transcription</keyword>
<dbReference type="Gene3D" id="1.10.10.10">
    <property type="entry name" value="Winged helix-like DNA-binding domain superfamily/Winged helix DNA-binding domain"/>
    <property type="match status" value="1"/>
</dbReference>
<keyword evidence="6" id="KW-1185">Reference proteome</keyword>
<dbReference type="OrthoDB" id="9811243at2"/>
<dbReference type="InterPro" id="IPR036388">
    <property type="entry name" value="WH-like_DNA-bd_sf"/>
</dbReference>
<dbReference type="InterPro" id="IPR011991">
    <property type="entry name" value="ArsR-like_HTH"/>
</dbReference>
<dbReference type="Pfam" id="PF01037">
    <property type="entry name" value="AsnC_trans_reg"/>
    <property type="match status" value="1"/>
</dbReference>
<dbReference type="GO" id="GO:0005829">
    <property type="term" value="C:cytosol"/>
    <property type="evidence" value="ECO:0007669"/>
    <property type="project" value="TreeGrafter"/>
</dbReference>
<dbReference type="InterPro" id="IPR019888">
    <property type="entry name" value="Tscrpt_reg_AsnC-like"/>
</dbReference>
<feature type="domain" description="HTH asnC-type" evidence="4">
    <location>
        <begin position="5"/>
        <end position="66"/>
    </location>
</feature>
<dbReference type="PANTHER" id="PTHR30154">
    <property type="entry name" value="LEUCINE-RESPONSIVE REGULATORY PROTEIN"/>
    <property type="match status" value="1"/>
</dbReference>
<dbReference type="CDD" id="cd00090">
    <property type="entry name" value="HTH_ARSR"/>
    <property type="match status" value="1"/>
</dbReference>
<reference evidence="5 6" key="1">
    <citation type="submission" date="2018-05" db="EMBL/GenBank/DDBJ databases">
        <title>Genomic Encyclopedia of Type Strains, Phase IV (KMG-IV): sequencing the most valuable type-strain genomes for metagenomic binning, comparative biology and taxonomic classification.</title>
        <authorList>
            <person name="Goeker M."/>
        </authorList>
    </citation>
    <scope>NUCLEOTIDE SEQUENCE [LARGE SCALE GENOMIC DNA]</scope>
    <source>
        <strain evidence="5 6">DSM 16791</strain>
    </source>
</reference>
<dbReference type="InterPro" id="IPR036390">
    <property type="entry name" value="WH_DNA-bd_sf"/>
</dbReference>
<dbReference type="AlphaFoldDB" id="A0A317PSZ4"/>
<sequence length="155" mass="17178">MGKGLDAIDRRILRALVANGRLSNAELAKEAGLSASPCWQRVRRMEEEGIISGYTALINHEALGVGETVMVEVQLEHHDAASLEAFTEAMAKIPEVLEIYLMAGDFDYFVKIAVSGTRGVEEFLREKLFRVPGLRHSKSNFSLRCVKKVAAYVPE</sequence>
<keyword evidence="2" id="KW-0238">DNA-binding</keyword>
<dbReference type="GO" id="GO:0006355">
    <property type="term" value="P:regulation of DNA-templated transcription"/>
    <property type="evidence" value="ECO:0007669"/>
    <property type="project" value="UniProtKB-ARBA"/>
</dbReference>
<dbReference type="InterPro" id="IPR011008">
    <property type="entry name" value="Dimeric_a/b-barrel"/>
</dbReference>
<keyword evidence="1" id="KW-0805">Transcription regulation</keyword>
<evidence type="ECO:0000256" key="1">
    <source>
        <dbReference type="ARBA" id="ARBA00023015"/>
    </source>
</evidence>
<name>A0A317PSZ4_9HYPH</name>
<protein>
    <submittedName>
        <fullName evidence="5">AsnC family transcriptional regulator</fullName>
    </submittedName>
</protein>
<dbReference type="InterPro" id="IPR019887">
    <property type="entry name" value="Tscrpt_reg_AsnC/Lrp_C"/>
</dbReference>
<comment type="caution">
    <text evidence="5">The sequence shown here is derived from an EMBL/GenBank/DDBJ whole genome shotgun (WGS) entry which is preliminary data.</text>
</comment>
<dbReference type="PANTHER" id="PTHR30154:SF34">
    <property type="entry name" value="TRANSCRIPTIONAL REGULATOR AZLB"/>
    <property type="match status" value="1"/>
</dbReference>
<dbReference type="Gene3D" id="3.30.70.920">
    <property type="match status" value="1"/>
</dbReference>